<evidence type="ECO:0000259" key="4">
    <source>
        <dbReference type="Pfam" id="PF07786"/>
    </source>
</evidence>
<proteinExistence type="predicted"/>
<dbReference type="Pfam" id="PF04235">
    <property type="entry name" value="DUF418"/>
    <property type="match status" value="1"/>
</dbReference>
<keyword evidence="2" id="KW-1133">Transmembrane helix</keyword>
<evidence type="ECO:0000256" key="1">
    <source>
        <dbReference type="SAM" id="MobiDB-lite"/>
    </source>
</evidence>
<feature type="domain" description="Heparan-alpha-glucosaminide N-acetyltransferase catalytic" evidence="4">
    <location>
        <begin position="99"/>
        <end position="288"/>
    </location>
</feature>
<sequence length="506" mass="52312">MGVGRGVGGDVLVRRGGVGHACTVERFHPSHSPVLTSWAGEGRGAARRVARAARPGRASTRENRGVTTVPAAPARPAPATSSGGSWRRHAALLLPAGDRVPGVDLARGLAILGMFAAHVGVTSDDFSTGEGWLSLVHGRSSILFAVIAGVSLALVSGRRAPLSGVPALQARTRILVRAVLLLALAGLLDLLGTPVALILGFYAAYFVLALPFLRWAPRRLFGLALVIAVVGPVLVHWLPEVLLRAGLTLPVDGSGALTDFLLTGHYPALVWMAFVLVGLGVGRLDLTARRLRVRLLWGGAATALGAYLLSALFTGTTLTQVLAGSGRAALIQESAAYASGLYQPEPLPWSAPLPTSDYLWLAGPHTDTTLEVLGSGGFALAVLGLCLLLGDRRPVLRVLAPLAAVGSMALTVYCLQIVAIWAWQDQLMAGTGNGELLVLVVASLVFATVWRWSFGRGPLERFVGWVAGRAASVSSGVAGPDGPLPAGRDAGPTAPPTSGGDVQSGA</sequence>
<evidence type="ECO:0000313" key="7">
    <source>
        <dbReference type="Proteomes" id="UP000289805"/>
    </source>
</evidence>
<dbReference type="Proteomes" id="UP000290517">
    <property type="component" value="Unassembled WGS sequence"/>
</dbReference>
<feature type="transmembrane region" description="Helical" evidence="2">
    <location>
        <begin position="436"/>
        <end position="454"/>
    </location>
</feature>
<dbReference type="PANTHER" id="PTHR30590:SF2">
    <property type="entry name" value="INNER MEMBRANE PROTEIN"/>
    <property type="match status" value="1"/>
</dbReference>
<accession>A0A4Q1L1V9</accession>
<dbReference type="OrthoDB" id="4966979at2"/>
<organism evidence="6 7">
    <name type="scientific">Oerskovia turbata</name>
    <dbReference type="NCBI Taxonomy" id="1713"/>
    <lineage>
        <taxon>Bacteria</taxon>
        <taxon>Bacillati</taxon>
        <taxon>Actinomycetota</taxon>
        <taxon>Actinomycetes</taxon>
        <taxon>Micrococcales</taxon>
        <taxon>Cellulomonadaceae</taxon>
        <taxon>Oerskovia</taxon>
    </lineage>
</organism>
<keyword evidence="2" id="KW-0812">Transmembrane</keyword>
<evidence type="ECO:0000313" key="8">
    <source>
        <dbReference type="Proteomes" id="UP000290517"/>
    </source>
</evidence>
<dbReference type="STRING" id="1713.GCA_000718325_01256"/>
<evidence type="ECO:0000259" key="3">
    <source>
        <dbReference type="Pfam" id="PF04235"/>
    </source>
</evidence>
<reference evidence="7 8" key="1">
    <citation type="submission" date="2019-01" db="EMBL/GenBank/DDBJ databases">
        <title>Oerskovia turbata Genome sequencing and assembly.</title>
        <authorList>
            <person name="Dou T."/>
        </authorList>
    </citation>
    <scope>NUCLEOTIDE SEQUENCE [LARGE SCALE GENOMIC DNA]</scope>
    <source>
        <strain evidence="6 7">JCM12123</strain>
        <strain evidence="5 8">JCM3160</strain>
    </source>
</reference>
<gene>
    <name evidence="5" type="ORF">EQW73_02015</name>
    <name evidence="6" type="ORF">EQW78_03740</name>
</gene>
<evidence type="ECO:0000313" key="5">
    <source>
        <dbReference type="EMBL" id="RXR28082.1"/>
    </source>
</evidence>
<dbReference type="InterPro" id="IPR012429">
    <property type="entry name" value="HGSNAT_cat"/>
</dbReference>
<feature type="transmembrane region" description="Helical" evidence="2">
    <location>
        <begin position="194"/>
        <end position="213"/>
    </location>
</feature>
<dbReference type="Proteomes" id="UP000289805">
    <property type="component" value="Unassembled WGS sequence"/>
</dbReference>
<name>A0A4Q1L1V9_9CELL</name>
<feature type="region of interest" description="Disordered" evidence="1">
    <location>
        <begin position="52"/>
        <end position="83"/>
    </location>
</feature>
<dbReference type="EMBL" id="SDJR01000001">
    <property type="protein sequence ID" value="RXR28082.1"/>
    <property type="molecule type" value="Genomic_DNA"/>
</dbReference>
<feature type="region of interest" description="Disordered" evidence="1">
    <location>
        <begin position="475"/>
        <end position="506"/>
    </location>
</feature>
<dbReference type="InterPro" id="IPR007349">
    <property type="entry name" value="DUF418"/>
</dbReference>
<dbReference type="EMBL" id="SDJQ01000006">
    <property type="protein sequence ID" value="RXR35909.1"/>
    <property type="molecule type" value="Genomic_DNA"/>
</dbReference>
<feature type="transmembrane region" description="Helical" evidence="2">
    <location>
        <begin position="372"/>
        <end position="390"/>
    </location>
</feature>
<dbReference type="PANTHER" id="PTHR30590">
    <property type="entry name" value="INNER MEMBRANE PROTEIN"/>
    <property type="match status" value="1"/>
</dbReference>
<feature type="compositionally biased region" description="Low complexity" evidence="1">
    <location>
        <begin position="70"/>
        <end position="79"/>
    </location>
</feature>
<dbReference type="InterPro" id="IPR052529">
    <property type="entry name" value="Bact_Transport_Assoc"/>
</dbReference>
<dbReference type="AlphaFoldDB" id="A0A4Q1L1V9"/>
<feature type="transmembrane region" description="Helical" evidence="2">
    <location>
        <begin position="220"/>
        <end position="239"/>
    </location>
</feature>
<evidence type="ECO:0000256" key="2">
    <source>
        <dbReference type="SAM" id="Phobius"/>
    </source>
</evidence>
<feature type="transmembrane region" description="Helical" evidence="2">
    <location>
        <begin position="259"/>
        <end position="281"/>
    </location>
</feature>
<feature type="domain" description="DUF418" evidence="3">
    <location>
        <begin position="369"/>
        <end position="463"/>
    </location>
</feature>
<comment type="caution">
    <text evidence="6">The sequence shown here is derived from an EMBL/GenBank/DDBJ whole genome shotgun (WGS) entry which is preliminary data.</text>
</comment>
<keyword evidence="8" id="KW-1185">Reference proteome</keyword>
<feature type="transmembrane region" description="Helical" evidence="2">
    <location>
        <begin position="402"/>
        <end position="424"/>
    </location>
</feature>
<dbReference type="Pfam" id="PF07786">
    <property type="entry name" value="HGSNAT_cat"/>
    <property type="match status" value="1"/>
</dbReference>
<feature type="transmembrane region" description="Helical" evidence="2">
    <location>
        <begin position="293"/>
        <end position="313"/>
    </location>
</feature>
<keyword evidence="2" id="KW-0472">Membrane</keyword>
<protein>
    <submittedName>
        <fullName evidence="6">DUF1624 domain-containing protein</fullName>
    </submittedName>
</protein>
<evidence type="ECO:0000313" key="6">
    <source>
        <dbReference type="EMBL" id="RXR35909.1"/>
    </source>
</evidence>